<evidence type="ECO:0000259" key="1">
    <source>
        <dbReference type="Pfam" id="PF10135"/>
    </source>
</evidence>
<accession>A0ABW3T3T7</accession>
<comment type="caution">
    <text evidence="2">The sequence shown here is derived from an EMBL/GenBank/DDBJ whole genome shotgun (WGS) entry which is preliminary data.</text>
</comment>
<evidence type="ECO:0000313" key="2">
    <source>
        <dbReference type="EMBL" id="MFD1191834.1"/>
    </source>
</evidence>
<sequence length="107" mass="11110">MDSVAPTLAPAAILQAQSAQPSAAEQAKRAKIAETAKSFEASFLAVMIGQMFEGVNTADSAFGGGEGEQAFKSFMADAMAKQVVRTGGVGLSTRVQQEMLKLQGLEV</sequence>
<dbReference type="InterPro" id="IPR019301">
    <property type="entry name" value="Flagellar_prot_FlgJ_N"/>
</dbReference>
<evidence type="ECO:0000313" key="3">
    <source>
        <dbReference type="Proteomes" id="UP001597216"/>
    </source>
</evidence>
<feature type="domain" description="Flagellar protein FlgJ N-terminal" evidence="1">
    <location>
        <begin position="50"/>
        <end position="92"/>
    </location>
</feature>
<dbReference type="EMBL" id="JBHTLQ010000035">
    <property type="protein sequence ID" value="MFD1191834.1"/>
    <property type="molecule type" value="Genomic_DNA"/>
</dbReference>
<gene>
    <name evidence="2" type="ORF">ACFQ27_14685</name>
</gene>
<protein>
    <submittedName>
        <fullName evidence="2">Rod-binding protein</fullName>
    </submittedName>
</protein>
<dbReference type="Pfam" id="PF10135">
    <property type="entry name" value="Rod-binding"/>
    <property type="match status" value="1"/>
</dbReference>
<name>A0ABW3T3T7_9CAUL</name>
<dbReference type="RefSeq" id="WP_377354110.1">
    <property type="nucleotide sequence ID" value="NZ_JBHTLQ010000035.1"/>
</dbReference>
<organism evidence="2 3">
    <name type="scientific">Phenylobacterium conjunctum</name>
    <dbReference type="NCBI Taxonomy" id="1298959"/>
    <lineage>
        <taxon>Bacteria</taxon>
        <taxon>Pseudomonadati</taxon>
        <taxon>Pseudomonadota</taxon>
        <taxon>Alphaproteobacteria</taxon>
        <taxon>Caulobacterales</taxon>
        <taxon>Caulobacteraceae</taxon>
        <taxon>Phenylobacterium</taxon>
    </lineage>
</organism>
<reference evidence="3" key="1">
    <citation type="journal article" date="2019" name="Int. J. Syst. Evol. Microbiol.">
        <title>The Global Catalogue of Microorganisms (GCM) 10K type strain sequencing project: providing services to taxonomists for standard genome sequencing and annotation.</title>
        <authorList>
            <consortium name="The Broad Institute Genomics Platform"/>
            <consortium name="The Broad Institute Genome Sequencing Center for Infectious Disease"/>
            <person name="Wu L."/>
            <person name="Ma J."/>
        </authorList>
    </citation>
    <scope>NUCLEOTIDE SEQUENCE [LARGE SCALE GENOMIC DNA]</scope>
    <source>
        <strain evidence="3">CCUG 55074</strain>
    </source>
</reference>
<dbReference type="Proteomes" id="UP001597216">
    <property type="component" value="Unassembled WGS sequence"/>
</dbReference>
<proteinExistence type="predicted"/>
<keyword evidence="3" id="KW-1185">Reference proteome</keyword>